<dbReference type="EMBL" id="CCYD01000041">
    <property type="protein sequence ID" value="CEG35275.1"/>
    <property type="molecule type" value="Genomic_DNA"/>
</dbReference>
<evidence type="ECO:0000313" key="1">
    <source>
        <dbReference type="EMBL" id="CEG35275.1"/>
    </source>
</evidence>
<reference evidence="2" key="1">
    <citation type="submission" date="2014-09" db="EMBL/GenBank/DDBJ databases">
        <authorList>
            <person name="Sharma Rahul"/>
            <person name="Thines Marco"/>
        </authorList>
    </citation>
    <scope>NUCLEOTIDE SEQUENCE [LARGE SCALE GENOMIC DNA]</scope>
</reference>
<dbReference type="Proteomes" id="UP000054928">
    <property type="component" value="Unassembled WGS sequence"/>
</dbReference>
<organism evidence="1 2">
    <name type="scientific">Plasmopara halstedii</name>
    <name type="common">Downy mildew of sunflower</name>
    <dbReference type="NCBI Taxonomy" id="4781"/>
    <lineage>
        <taxon>Eukaryota</taxon>
        <taxon>Sar</taxon>
        <taxon>Stramenopiles</taxon>
        <taxon>Oomycota</taxon>
        <taxon>Peronosporomycetes</taxon>
        <taxon>Peronosporales</taxon>
        <taxon>Peronosporaceae</taxon>
        <taxon>Plasmopara</taxon>
    </lineage>
</organism>
<sequence length="136" mass="16024">MNTSLAVISHAPHRFLSLTKVIKCFLELKHPIDKYYDERLQLSNLMSSLKEELRQLYSLIAPLNTMSAAAPLQVTRPSRDKNGESKEDAFFVEHHMLEKTVRKFRRLMEKAFKKRFLVRYDHELFPETSTKKDKAK</sequence>
<accession>A0A0N7L398</accession>
<keyword evidence="2" id="KW-1185">Reference proteome</keyword>
<evidence type="ECO:0000313" key="2">
    <source>
        <dbReference type="Proteomes" id="UP000054928"/>
    </source>
</evidence>
<proteinExistence type="predicted"/>
<dbReference type="AlphaFoldDB" id="A0A0N7L398"/>
<dbReference type="RefSeq" id="XP_024571644.1">
    <property type="nucleotide sequence ID" value="XM_024722371.1"/>
</dbReference>
<dbReference type="GeneID" id="36404457"/>
<protein>
    <submittedName>
        <fullName evidence="1">Uncharacterized protein</fullName>
    </submittedName>
</protein>
<name>A0A0N7L398_PLAHL</name>